<evidence type="ECO:0000256" key="4">
    <source>
        <dbReference type="ARBA" id="ARBA00022723"/>
    </source>
</evidence>
<evidence type="ECO:0000256" key="9">
    <source>
        <dbReference type="ARBA" id="ARBA00022984"/>
    </source>
</evidence>
<evidence type="ECO:0000256" key="7">
    <source>
        <dbReference type="ARBA" id="ARBA00022842"/>
    </source>
</evidence>
<keyword evidence="10 14" id="KW-0464">Manganese</keyword>
<dbReference type="InterPro" id="IPR011127">
    <property type="entry name" value="Dala_Dala_lig_N"/>
</dbReference>
<keyword evidence="6 15" id="KW-0067">ATP-binding</keyword>
<keyword evidence="5 15" id="KW-0547">Nucleotide-binding</keyword>
<feature type="active site" evidence="13">
    <location>
        <position position="190"/>
    </location>
</feature>
<dbReference type="NCBIfam" id="TIGR01205">
    <property type="entry name" value="D_ala_D_alaTIGR"/>
    <property type="match status" value="1"/>
</dbReference>
<evidence type="ECO:0000256" key="6">
    <source>
        <dbReference type="ARBA" id="ARBA00022840"/>
    </source>
</evidence>
<proteinExistence type="inferred from homology"/>
<comment type="subcellular location">
    <subcellularLocation>
        <location evidence="12">Cytoplasm</location>
    </subcellularLocation>
</comment>
<comment type="cofactor">
    <cofactor evidence="14">
        <name>Mg(2+)</name>
        <dbReference type="ChEBI" id="CHEBI:18420"/>
    </cofactor>
    <cofactor evidence="14">
        <name>Mn(2+)</name>
        <dbReference type="ChEBI" id="CHEBI:29035"/>
    </cofactor>
    <text evidence="14">Binds 2 magnesium or manganese ions per subunit.</text>
</comment>
<dbReference type="Proteomes" id="UP000515856">
    <property type="component" value="Chromosome"/>
</dbReference>
<comment type="cofactor">
    <cofactor evidence="1">
        <name>Mn(2+)</name>
        <dbReference type="ChEBI" id="CHEBI:29035"/>
    </cofactor>
</comment>
<dbReference type="InterPro" id="IPR011761">
    <property type="entry name" value="ATP-grasp"/>
</dbReference>
<gene>
    <name evidence="12" type="primary">ddl</name>
    <name evidence="17" type="ORF">H9Q80_11410</name>
</gene>
<organism evidence="17 18">
    <name type="scientific">[Eubacterium] hominis</name>
    <dbReference type="NCBI Taxonomy" id="2764325"/>
    <lineage>
        <taxon>Bacteria</taxon>
        <taxon>Bacillati</taxon>
        <taxon>Bacillota</taxon>
        <taxon>Erysipelotrichia</taxon>
        <taxon>Erysipelotrichales</taxon>
        <taxon>Erysipelotrichaceae</taxon>
        <taxon>Amedibacillus</taxon>
    </lineage>
</organism>
<evidence type="ECO:0000256" key="1">
    <source>
        <dbReference type="ARBA" id="ARBA00001936"/>
    </source>
</evidence>
<dbReference type="PROSITE" id="PS00843">
    <property type="entry name" value="DALA_DALA_LIGASE_1"/>
    <property type="match status" value="1"/>
</dbReference>
<keyword evidence="3 12" id="KW-0436">Ligase</keyword>
<feature type="active site" evidence="13">
    <location>
        <position position="330"/>
    </location>
</feature>
<keyword evidence="9 12" id="KW-0573">Peptidoglycan synthesis</keyword>
<dbReference type="Gene3D" id="3.30.1490.20">
    <property type="entry name" value="ATP-grasp fold, A domain"/>
    <property type="match status" value="1"/>
</dbReference>
<dbReference type="PANTHER" id="PTHR23132">
    <property type="entry name" value="D-ALANINE--D-ALANINE LIGASE"/>
    <property type="match status" value="1"/>
</dbReference>
<dbReference type="SUPFAM" id="SSF52440">
    <property type="entry name" value="PreATP-grasp domain"/>
    <property type="match status" value="1"/>
</dbReference>
<sequence length="383" mass="43766">MKTNIVVAFGGESVEHEISILSAMQVMAALDKEKYEIIPLYIAKDGRMYSDEMLMDLNLYQDLDEIQATFSEVSLIRREDRNYVIPSHHHFFRKEIEFDMVFPVLHGTYGEDGSFQGYCKTLRIPFIGSDVCGAAIGQDKVIMKQLLQEEGIPITPWFHVSLYQKLDEAFFAKAKRLGYPLIIKPANLGSSVGIQIARDDTQLHKALIEAFQYDIQVVVEKLLTHVKEINCSVLGDEEHVRCSELEEVRKMDDILSYQDKYIQDGGSKGMASASRILPALMDDETRDEIQRYAALTFEILKARGVARIDFLIDEDTQDIYVNEINTIPGSLSYYLWEASDLPFSSLCDELIELSRKNARRNRKQIHSYQSNILKEANGLKLNK</sequence>
<dbReference type="HAMAP" id="MF_00047">
    <property type="entry name" value="Dala_Dala_lig"/>
    <property type="match status" value="1"/>
</dbReference>
<dbReference type="NCBIfam" id="NF002528">
    <property type="entry name" value="PRK01966.1-4"/>
    <property type="match status" value="1"/>
</dbReference>
<dbReference type="AlphaFoldDB" id="A0A7G9GJA5"/>
<dbReference type="PIRSF" id="PIRSF039102">
    <property type="entry name" value="Ddl/VanB"/>
    <property type="match status" value="1"/>
</dbReference>
<feature type="domain" description="ATP-grasp" evidence="16">
    <location>
        <begin position="144"/>
        <end position="352"/>
    </location>
</feature>
<evidence type="ECO:0000313" key="18">
    <source>
        <dbReference type="Proteomes" id="UP000515856"/>
    </source>
</evidence>
<dbReference type="GO" id="GO:0008360">
    <property type="term" value="P:regulation of cell shape"/>
    <property type="evidence" value="ECO:0007669"/>
    <property type="project" value="UniProtKB-KW"/>
</dbReference>
<dbReference type="Pfam" id="PF01820">
    <property type="entry name" value="Dala_Dala_lig_N"/>
    <property type="match status" value="1"/>
</dbReference>
<keyword evidence="11 12" id="KW-0961">Cell wall biogenesis/degradation</keyword>
<dbReference type="InterPro" id="IPR000291">
    <property type="entry name" value="D-Ala_lig_Van_CS"/>
</dbReference>
<dbReference type="GO" id="GO:0009252">
    <property type="term" value="P:peptidoglycan biosynthetic process"/>
    <property type="evidence" value="ECO:0007669"/>
    <property type="project" value="UniProtKB-UniRule"/>
</dbReference>
<accession>A0A7G9GJA5</accession>
<comment type="catalytic activity">
    <reaction evidence="12">
        <text>2 D-alanine + ATP = D-alanyl-D-alanine + ADP + phosphate + H(+)</text>
        <dbReference type="Rhea" id="RHEA:11224"/>
        <dbReference type="ChEBI" id="CHEBI:15378"/>
        <dbReference type="ChEBI" id="CHEBI:30616"/>
        <dbReference type="ChEBI" id="CHEBI:43474"/>
        <dbReference type="ChEBI" id="CHEBI:57416"/>
        <dbReference type="ChEBI" id="CHEBI:57822"/>
        <dbReference type="ChEBI" id="CHEBI:456216"/>
        <dbReference type="EC" id="6.3.2.4"/>
    </reaction>
</comment>
<feature type="binding site" evidence="14">
    <location>
        <position position="323"/>
    </location>
    <ligand>
        <name>Mg(2+)</name>
        <dbReference type="ChEBI" id="CHEBI:18420"/>
        <label>2</label>
    </ligand>
</feature>
<dbReference type="GO" id="GO:0046872">
    <property type="term" value="F:metal ion binding"/>
    <property type="evidence" value="ECO:0007669"/>
    <property type="project" value="UniProtKB-KW"/>
</dbReference>
<evidence type="ECO:0000256" key="11">
    <source>
        <dbReference type="ARBA" id="ARBA00023316"/>
    </source>
</evidence>
<evidence type="ECO:0000256" key="14">
    <source>
        <dbReference type="PIRSR" id="PIRSR039102-3"/>
    </source>
</evidence>
<dbReference type="InterPro" id="IPR005905">
    <property type="entry name" value="D_ala_D_ala"/>
</dbReference>
<dbReference type="InterPro" id="IPR013815">
    <property type="entry name" value="ATP_grasp_subdomain_1"/>
</dbReference>
<evidence type="ECO:0000256" key="13">
    <source>
        <dbReference type="PIRSR" id="PIRSR039102-1"/>
    </source>
</evidence>
<dbReference type="Pfam" id="PF07478">
    <property type="entry name" value="Dala_Dala_lig_C"/>
    <property type="match status" value="1"/>
</dbReference>
<dbReference type="EC" id="6.3.2.4" evidence="12"/>
<reference evidence="17 18" key="1">
    <citation type="submission" date="2020-08" db="EMBL/GenBank/DDBJ databases">
        <authorList>
            <person name="Liu C."/>
            <person name="Sun Q."/>
        </authorList>
    </citation>
    <scope>NUCLEOTIDE SEQUENCE [LARGE SCALE GENOMIC DNA]</scope>
    <source>
        <strain evidence="17 18">NSJ-61</strain>
    </source>
</reference>
<evidence type="ECO:0000256" key="5">
    <source>
        <dbReference type="ARBA" id="ARBA00022741"/>
    </source>
</evidence>
<feature type="binding site" evidence="14">
    <location>
        <position position="309"/>
    </location>
    <ligand>
        <name>Mg(2+)</name>
        <dbReference type="ChEBI" id="CHEBI:18420"/>
        <label>1</label>
    </ligand>
</feature>
<dbReference type="SUPFAM" id="SSF56059">
    <property type="entry name" value="Glutathione synthetase ATP-binding domain-like"/>
    <property type="match status" value="1"/>
</dbReference>
<dbReference type="RefSeq" id="WP_117453362.1">
    <property type="nucleotide sequence ID" value="NZ_CP060636.1"/>
</dbReference>
<dbReference type="GO" id="GO:0008716">
    <property type="term" value="F:D-alanine-D-alanine ligase activity"/>
    <property type="evidence" value="ECO:0007669"/>
    <property type="project" value="UniProtKB-UniRule"/>
</dbReference>
<evidence type="ECO:0000256" key="3">
    <source>
        <dbReference type="ARBA" id="ARBA00022598"/>
    </source>
</evidence>
<evidence type="ECO:0000259" key="16">
    <source>
        <dbReference type="PROSITE" id="PS50975"/>
    </source>
</evidence>
<keyword evidence="18" id="KW-1185">Reference proteome</keyword>
<dbReference type="GO" id="GO:0005524">
    <property type="term" value="F:ATP binding"/>
    <property type="evidence" value="ECO:0007669"/>
    <property type="project" value="UniProtKB-UniRule"/>
</dbReference>
<dbReference type="GO" id="GO:0071555">
    <property type="term" value="P:cell wall organization"/>
    <property type="evidence" value="ECO:0007669"/>
    <property type="project" value="UniProtKB-KW"/>
</dbReference>
<evidence type="ECO:0000256" key="15">
    <source>
        <dbReference type="PROSITE-ProRule" id="PRU00409"/>
    </source>
</evidence>
<keyword evidence="4 14" id="KW-0479">Metal-binding</keyword>
<dbReference type="InterPro" id="IPR016185">
    <property type="entry name" value="PreATP-grasp_dom_sf"/>
</dbReference>
<name>A0A7G9GJA5_9FIRM</name>
<feature type="active site" evidence="13">
    <location>
        <position position="15"/>
    </location>
</feature>
<dbReference type="UniPathway" id="UPA00219"/>
<dbReference type="InterPro" id="IPR011095">
    <property type="entry name" value="Dala_Dala_lig_C"/>
</dbReference>
<dbReference type="PANTHER" id="PTHR23132:SF25">
    <property type="entry name" value="D-ALANINE--D-ALANINE LIGASE A"/>
    <property type="match status" value="1"/>
</dbReference>
<comment type="pathway">
    <text evidence="12">Cell wall biogenesis; peptidoglycan biosynthesis.</text>
</comment>
<dbReference type="PROSITE" id="PS00844">
    <property type="entry name" value="DALA_DALA_LIGASE_2"/>
    <property type="match status" value="1"/>
</dbReference>
<keyword evidence="7 14" id="KW-0460">Magnesium</keyword>
<dbReference type="PROSITE" id="PS50975">
    <property type="entry name" value="ATP_GRASP"/>
    <property type="match status" value="1"/>
</dbReference>
<dbReference type="KEGG" id="ehn:H9Q80_11410"/>
<keyword evidence="8 12" id="KW-0133">Cell shape</keyword>
<comment type="function">
    <text evidence="12">Cell wall formation.</text>
</comment>
<dbReference type="EMBL" id="CP060636">
    <property type="protein sequence ID" value="QNM10887.1"/>
    <property type="molecule type" value="Genomic_DNA"/>
</dbReference>
<protein>
    <recommendedName>
        <fullName evidence="12">D-alanine--D-alanine ligase</fullName>
        <ecNumber evidence="12">6.3.2.4</ecNumber>
    </recommendedName>
    <alternativeName>
        <fullName evidence="12">D-Ala-D-Ala ligase</fullName>
    </alternativeName>
    <alternativeName>
        <fullName evidence="12">D-alanylalanine synthetase</fullName>
    </alternativeName>
</protein>
<evidence type="ECO:0000256" key="12">
    <source>
        <dbReference type="HAMAP-Rule" id="MF_00047"/>
    </source>
</evidence>
<comment type="similarity">
    <text evidence="2 12">Belongs to the D-alanine--D-alanine ligase family.</text>
</comment>
<feature type="binding site" evidence="14">
    <location>
        <position position="325"/>
    </location>
    <ligand>
        <name>Mg(2+)</name>
        <dbReference type="ChEBI" id="CHEBI:18420"/>
        <label>2</label>
    </ligand>
</feature>
<keyword evidence="12" id="KW-0963">Cytoplasm</keyword>
<evidence type="ECO:0000256" key="2">
    <source>
        <dbReference type="ARBA" id="ARBA00010871"/>
    </source>
</evidence>
<dbReference type="GO" id="GO:0005829">
    <property type="term" value="C:cytosol"/>
    <property type="evidence" value="ECO:0007669"/>
    <property type="project" value="TreeGrafter"/>
</dbReference>
<evidence type="ECO:0000313" key="17">
    <source>
        <dbReference type="EMBL" id="QNM10887.1"/>
    </source>
</evidence>
<dbReference type="Gene3D" id="3.40.50.20">
    <property type="match status" value="1"/>
</dbReference>
<feature type="binding site" evidence="14">
    <location>
        <position position="323"/>
    </location>
    <ligand>
        <name>Mg(2+)</name>
        <dbReference type="ChEBI" id="CHEBI:18420"/>
        <label>1</label>
    </ligand>
</feature>
<evidence type="ECO:0000256" key="10">
    <source>
        <dbReference type="ARBA" id="ARBA00023211"/>
    </source>
</evidence>
<dbReference type="Gene3D" id="3.30.470.20">
    <property type="entry name" value="ATP-grasp fold, B domain"/>
    <property type="match status" value="1"/>
</dbReference>
<evidence type="ECO:0000256" key="8">
    <source>
        <dbReference type="ARBA" id="ARBA00022960"/>
    </source>
</evidence>